<keyword evidence="3" id="KW-1185">Reference proteome</keyword>
<evidence type="ECO:0000313" key="2">
    <source>
        <dbReference type="EMBL" id="AMJ75953.1"/>
    </source>
</evidence>
<reference evidence="2 3" key="1">
    <citation type="submission" date="2015-12" db="EMBL/GenBank/DDBJ databases">
        <title>Intraspecies pangenome expansion in the marine bacterium Alteromonas.</title>
        <authorList>
            <person name="Lopez-Perez M."/>
            <person name="Rodriguez-Valera F."/>
        </authorList>
    </citation>
    <scope>NUCLEOTIDE SEQUENCE [LARGE SCALE GENOMIC DNA]</scope>
    <source>
        <strain evidence="2 3">LMG 21861</strain>
    </source>
</reference>
<dbReference type="Proteomes" id="UP000056750">
    <property type="component" value="Chromosome"/>
</dbReference>
<sequence>MATNLRSFIMTIIRKTLASVLFQGALLSSTMLTLTAHAGEKIDRVLDAPNNVKIDIEHVNGDAEIRGWDKPQVHVTGELGDNTDEFIFEQRGNVIVIHVEVERSGKHWWKNKDEGDDLVIFVPKSSDVNYTAVNADVKINDIIHSVNVEVVNGDVELTDIGNRVKVESVNGDIALNNVKGKLDIETVNGDVEAVHSGKENVTFVAVNGDLRLSTTSPDVAVETVNGGIDLTLEKIDSLSVTTVNGATNARLHLNENGRLKASSVGGELRFNLQPEVSAQFDIETHAGGKIINNVSSDAVKKPKYGPSSWLRFINNGGSANVDISTVNGRITLDTQ</sequence>
<evidence type="ECO:0000256" key="1">
    <source>
        <dbReference type="SAM" id="SignalP"/>
    </source>
</evidence>
<keyword evidence="1" id="KW-0732">Signal</keyword>
<feature type="chain" id="PRO_5046183103" description="Adhesin domain-containing protein" evidence="1">
    <location>
        <begin position="39"/>
        <end position="335"/>
    </location>
</feature>
<gene>
    <name evidence="2" type="ORF">AVL57_19495</name>
</gene>
<feature type="signal peptide" evidence="1">
    <location>
        <begin position="1"/>
        <end position="38"/>
    </location>
</feature>
<protein>
    <recommendedName>
        <fullName evidence="4">Adhesin domain-containing protein</fullName>
    </recommendedName>
</protein>
<dbReference type="EMBL" id="CP013926">
    <property type="protein sequence ID" value="AMJ75953.1"/>
    <property type="molecule type" value="Genomic_DNA"/>
</dbReference>
<proteinExistence type="predicted"/>
<evidence type="ECO:0008006" key="4">
    <source>
        <dbReference type="Google" id="ProtNLM"/>
    </source>
</evidence>
<evidence type="ECO:0000313" key="3">
    <source>
        <dbReference type="Proteomes" id="UP000056750"/>
    </source>
</evidence>
<organism evidence="2 3">
    <name type="scientific">Alteromonas stellipolaris</name>
    <dbReference type="NCBI Taxonomy" id="233316"/>
    <lineage>
        <taxon>Bacteria</taxon>
        <taxon>Pseudomonadati</taxon>
        <taxon>Pseudomonadota</taxon>
        <taxon>Gammaproteobacteria</taxon>
        <taxon>Alteromonadales</taxon>
        <taxon>Alteromonadaceae</taxon>
        <taxon>Alteromonas/Salinimonas group</taxon>
        <taxon>Alteromonas</taxon>
    </lineage>
</organism>
<accession>A0ABM5YMX3</accession>
<name>A0ABM5YMX3_9ALTE</name>